<reference evidence="5 6" key="1">
    <citation type="submission" date="2018-06" db="EMBL/GenBank/DDBJ databases">
        <authorList>
            <consortium name="Pathogen Informatics"/>
            <person name="Doyle S."/>
        </authorList>
    </citation>
    <scope>NUCLEOTIDE SEQUENCE [LARGE SCALE GENOMIC DNA]</scope>
    <source>
        <strain evidence="5 6">NCTC7304</strain>
    </source>
</reference>
<evidence type="ECO:0000313" key="6">
    <source>
        <dbReference type="Proteomes" id="UP000254762"/>
    </source>
</evidence>
<dbReference type="PROSITE" id="PS00041">
    <property type="entry name" value="HTH_ARAC_FAMILY_1"/>
    <property type="match status" value="1"/>
</dbReference>
<organism evidence="5 6">
    <name type="scientific">Salmonella enterica subsp. arizonae</name>
    <dbReference type="NCBI Taxonomy" id="59203"/>
    <lineage>
        <taxon>Bacteria</taxon>
        <taxon>Pseudomonadati</taxon>
        <taxon>Pseudomonadota</taxon>
        <taxon>Gammaproteobacteria</taxon>
        <taxon>Enterobacterales</taxon>
        <taxon>Enterobacteriaceae</taxon>
        <taxon>Salmonella</taxon>
    </lineage>
</organism>
<dbReference type="Proteomes" id="UP000254762">
    <property type="component" value="Unassembled WGS sequence"/>
</dbReference>
<feature type="domain" description="HTH araC/xylS-type" evidence="4">
    <location>
        <begin position="1"/>
        <end position="51"/>
    </location>
</feature>
<proteinExistence type="predicted"/>
<keyword evidence="2" id="KW-0238">DNA-binding</keyword>
<evidence type="ECO:0000256" key="1">
    <source>
        <dbReference type="ARBA" id="ARBA00023015"/>
    </source>
</evidence>
<evidence type="ECO:0000256" key="2">
    <source>
        <dbReference type="ARBA" id="ARBA00023125"/>
    </source>
</evidence>
<dbReference type="PANTHER" id="PTHR43280:SF12">
    <property type="entry name" value="HTH-TYPE TRANSCRIPTIONAL REGULATOR CHBR"/>
    <property type="match status" value="1"/>
</dbReference>
<dbReference type="Pfam" id="PF12833">
    <property type="entry name" value="HTH_18"/>
    <property type="match status" value="1"/>
</dbReference>
<dbReference type="EMBL" id="UGXD01000002">
    <property type="protein sequence ID" value="SUG33598.1"/>
    <property type="molecule type" value="Genomic_DNA"/>
</dbReference>
<dbReference type="InterPro" id="IPR018060">
    <property type="entry name" value="HTH_AraC"/>
</dbReference>
<keyword evidence="3" id="KW-0804">Transcription</keyword>
<evidence type="ECO:0000259" key="4">
    <source>
        <dbReference type="PROSITE" id="PS01124"/>
    </source>
</evidence>
<evidence type="ECO:0000256" key="3">
    <source>
        <dbReference type="ARBA" id="ARBA00023163"/>
    </source>
</evidence>
<accession>A0A379SX46</accession>
<dbReference type="PANTHER" id="PTHR43280">
    <property type="entry name" value="ARAC-FAMILY TRANSCRIPTIONAL REGULATOR"/>
    <property type="match status" value="1"/>
</dbReference>
<dbReference type="PROSITE" id="PS01124">
    <property type="entry name" value="HTH_ARAC_FAMILY_2"/>
    <property type="match status" value="1"/>
</dbReference>
<protein>
    <submittedName>
        <fullName evidence="5">Chitobiose-specific regulator ChbR AraCfamily</fullName>
    </submittedName>
</protein>
<sequence>MQIINEIRINFAKKQLEMTNYSVTDIAYEAGYSSPSLFIKTFKKMTSFTAE</sequence>
<evidence type="ECO:0000313" key="5">
    <source>
        <dbReference type="EMBL" id="SUG33598.1"/>
    </source>
</evidence>
<dbReference type="AlphaFoldDB" id="A0A379SX46"/>
<gene>
    <name evidence="5" type="primary">chbR_1</name>
    <name evidence="5" type="ORF">NCTC7304_03081</name>
</gene>
<dbReference type="GO" id="GO:0043565">
    <property type="term" value="F:sequence-specific DNA binding"/>
    <property type="evidence" value="ECO:0007669"/>
    <property type="project" value="InterPro"/>
</dbReference>
<dbReference type="InterPro" id="IPR009057">
    <property type="entry name" value="Homeodomain-like_sf"/>
</dbReference>
<dbReference type="SUPFAM" id="SSF46689">
    <property type="entry name" value="Homeodomain-like"/>
    <property type="match status" value="1"/>
</dbReference>
<dbReference type="Gene3D" id="1.10.10.60">
    <property type="entry name" value="Homeodomain-like"/>
    <property type="match status" value="1"/>
</dbReference>
<dbReference type="InterPro" id="IPR018062">
    <property type="entry name" value="HTH_AraC-typ_CS"/>
</dbReference>
<name>A0A379SX46_SALER</name>
<dbReference type="GO" id="GO:0003700">
    <property type="term" value="F:DNA-binding transcription factor activity"/>
    <property type="evidence" value="ECO:0007669"/>
    <property type="project" value="InterPro"/>
</dbReference>
<keyword evidence="1" id="KW-0805">Transcription regulation</keyword>